<evidence type="ECO:0000256" key="1">
    <source>
        <dbReference type="ARBA" id="ARBA00022801"/>
    </source>
</evidence>
<dbReference type="SMART" id="SM00331">
    <property type="entry name" value="PP2C_SIG"/>
    <property type="match status" value="1"/>
</dbReference>
<keyword evidence="2" id="KW-0812">Transmembrane</keyword>
<dbReference type="PROSITE" id="PS51746">
    <property type="entry name" value="PPM_2"/>
    <property type="match status" value="1"/>
</dbReference>
<feature type="domain" description="PPM-type phosphatase" evidence="3">
    <location>
        <begin position="502"/>
        <end position="712"/>
    </location>
</feature>
<dbReference type="EMBL" id="DVNH01000033">
    <property type="protein sequence ID" value="HIU51929.1"/>
    <property type="molecule type" value="Genomic_DNA"/>
</dbReference>
<feature type="transmembrane region" description="Helical" evidence="2">
    <location>
        <begin position="164"/>
        <end position="184"/>
    </location>
</feature>
<reference evidence="4" key="2">
    <citation type="journal article" date="2021" name="PeerJ">
        <title>Extensive microbial diversity within the chicken gut microbiome revealed by metagenomics and culture.</title>
        <authorList>
            <person name="Gilroy R."/>
            <person name="Ravi A."/>
            <person name="Getino M."/>
            <person name="Pursley I."/>
            <person name="Horton D.L."/>
            <person name="Alikhan N.F."/>
            <person name="Baker D."/>
            <person name="Gharbi K."/>
            <person name="Hall N."/>
            <person name="Watson M."/>
            <person name="Adriaenssens E.M."/>
            <person name="Foster-Nyarko E."/>
            <person name="Jarju S."/>
            <person name="Secka A."/>
            <person name="Antonio M."/>
            <person name="Oren A."/>
            <person name="Chaudhuri R.R."/>
            <person name="La Ragione R."/>
            <person name="Hildebrand F."/>
            <person name="Pallen M.J."/>
        </authorList>
    </citation>
    <scope>NUCLEOTIDE SEQUENCE</scope>
    <source>
        <strain evidence="4">CHK195-15760</strain>
    </source>
</reference>
<name>A0A9D1M1H7_9FIRM</name>
<dbReference type="Gene3D" id="3.60.40.10">
    <property type="entry name" value="PPM-type phosphatase domain"/>
    <property type="match status" value="1"/>
</dbReference>
<evidence type="ECO:0000313" key="4">
    <source>
        <dbReference type="EMBL" id="HIU51929.1"/>
    </source>
</evidence>
<proteinExistence type="predicted"/>
<comment type="caution">
    <text evidence="4">The sequence shown here is derived from an EMBL/GenBank/DDBJ whole genome shotgun (WGS) entry which is preliminary data.</text>
</comment>
<accession>A0A9D1M1H7</accession>
<keyword evidence="2" id="KW-0472">Membrane</keyword>
<dbReference type="Pfam" id="PF19732">
    <property type="entry name" value="SpoIIE_N"/>
    <property type="match status" value="1"/>
</dbReference>
<sequence length="716" mass="80977">MVFFRPSIEETRYQKRIGIHLAIACFITQIARMFMGQFLVYDFLQSIMFAISACVFYKIFAGSINVIRDFQIKKAFSIEEVIGASLIIAIAISGFKDISIWNYSIKNILSILLVLILGWQNGVLVGATSGITIGVVLGIIGTGDPVQVAAYAISGMLAGLLNKLGKIGVVAGFIIGNGILTYVANGNTESIIMFQEILIASIGLLAIPKSIKINIEDLFGKTKYLPKVPEKRLEQNEETIYKLNNVSEAISEVAKTYKEVAATVVEDHEIEKEENKAIFLKELKRNMLELEDNFLYEDMTEENNVILEVIFHYMLENEIMTREEFLKIMEENSHYILGIEEGATNEKIKKEVDDVVRIINTSYRISKIHFIWTKKLDENKKNMGEQLDGISKMISSLAEDIDKMPEEDKKEEKEIEELLKQKGIRISKINIMQQSNGRRRIKLYTDPCNLGHMAECNSDKIEKVLSKFYQENIKLQTTKCPLKEETEYCYFEYASANKFQIKMGIATTKKSESMISGDSHLKLTLEDGKELFVLSDGMGSGPEARKSSKIAIKMLKRLLISGFDKESSIDLINSSMCLSAKEESYATLDIAIFDLYKGNIEFIKNGACPTFIKNRKQVDVIKNMSLPAGILEHIDLTVYDRDIVPNDILVMCTDGILDANEQYENKELWVKFLLEDMQTESAQKIADIILSEAIDYNFGKPKDDMTVMVAKIEKIS</sequence>
<keyword evidence="2" id="KW-1133">Transmembrane helix</keyword>
<gene>
    <name evidence="4" type="ORF">IAB70_04845</name>
</gene>
<dbReference type="InterPro" id="IPR045768">
    <property type="entry name" value="SpoIIE_N"/>
</dbReference>
<keyword evidence="1" id="KW-0378">Hydrolase</keyword>
<feature type="transmembrane region" description="Helical" evidence="2">
    <location>
        <begin position="47"/>
        <end position="67"/>
    </location>
</feature>
<dbReference type="InterPro" id="IPR001932">
    <property type="entry name" value="PPM-type_phosphatase-like_dom"/>
</dbReference>
<reference evidence="4" key="1">
    <citation type="submission" date="2020-10" db="EMBL/GenBank/DDBJ databases">
        <authorList>
            <person name="Gilroy R."/>
        </authorList>
    </citation>
    <scope>NUCLEOTIDE SEQUENCE</scope>
    <source>
        <strain evidence="4">CHK195-15760</strain>
    </source>
</reference>
<dbReference type="PANTHER" id="PTHR43156">
    <property type="entry name" value="STAGE II SPORULATION PROTEIN E-RELATED"/>
    <property type="match status" value="1"/>
</dbReference>
<dbReference type="Pfam" id="PF07228">
    <property type="entry name" value="SpoIIE"/>
    <property type="match status" value="1"/>
</dbReference>
<dbReference type="AlphaFoldDB" id="A0A9D1M1H7"/>
<organism evidence="4 5">
    <name type="scientific">Candidatus Merdicola faecigallinarum</name>
    <dbReference type="NCBI Taxonomy" id="2840862"/>
    <lineage>
        <taxon>Bacteria</taxon>
        <taxon>Bacillati</taxon>
        <taxon>Bacillota</taxon>
        <taxon>Clostridia</taxon>
        <taxon>Candidatus Merdicola</taxon>
    </lineage>
</organism>
<dbReference type="Proteomes" id="UP000824093">
    <property type="component" value="Unassembled WGS sequence"/>
</dbReference>
<dbReference type="GO" id="GO:0016791">
    <property type="term" value="F:phosphatase activity"/>
    <property type="evidence" value="ECO:0007669"/>
    <property type="project" value="TreeGrafter"/>
</dbReference>
<dbReference type="PANTHER" id="PTHR43156:SF2">
    <property type="entry name" value="STAGE II SPORULATION PROTEIN E"/>
    <property type="match status" value="1"/>
</dbReference>
<dbReference type="SMART" id="SM00332">
    <property type="entry name" value="PP2Cc"/>
    <property type="match status" value="1"/>
</dbReference>
<protein>
    <submittedName>
        <fullName evidence="4">SpoIIE family protein phosphatase</fullName>
    </submittedName>
</protein>
<evidence type="ECO:0000259" key="3">
    <source>
        <dbReference type="PROSITE" id="PS51746"/>
    </source>
</evidence>
<feature type="transmembrane region" description="Helical" evidence="2">
    <location>
        <begin position="21"/>
        <end position="41"/>
    </location>
</feature>
<evidence type="ECO:0000256" key="2">
    <source>
        <dbReference type="SAM" id="Phobius"/>
    </source>
</evidence>
<evidence type="ECO:0000313" key="5">
    <source>
        <dbReference type="Proteomes" id="UP000824093"/>
    </source>
</evidence>
<dbReference type="InterPro" id="IPR052016">
    <property type="entry name" value="Bact_Sigma-Reg"/>
</dbReference>
<dbReference type="SUPFAM" id="SSF81606">
    <property type="entry name" value="PP2C-like"/>
    <property type="match status" value="1"/>
</dbReference>
<dbReference type="InterPro" id="IPR036457">
    <property type="entry name" value="PPM-type-like_dom_sf"/>
</dbReference>